<evidence type="ECO:0000313" key="1">
    <source>
        <dbReference type="EMBL" id="GLV56353.1"/>
    </source>
</evidence>
<comment type="caution">
    <text evidence="1">The sequence shown here is derived from an EMBL/GenBank/DDBJ whole genome shotgun (WGS) entry which is preliminary data.</text>
</comment>
<dbReference type="EMBL" id="BSRI01000002">
    <property type="protein sequence ID" value="GLV56353.1"/>
    <property type="molecule type" value="Genomic_DNA"/>
</dbReference>
<protein>
    <recommendedName>
        <fullName evidence="3">Bacterial Ig-like domain-containing protein</fullName>
    </recommendedName>
</protein>
<name>A0ABQ6FSU0_9CHLR</name>
<sequence length="144" mass="14916">MSSTNGIVKNFTWKLTGINADALGVAHYGGTLGASITGTNPPTGAILQFNLTPVGNLIDGSQGQPLTLKKTLQGETSFQFTDIPVGEYTLTATETGSDGTVKNIPTELVGNIGAYTNTTDLTFQPGLNQVMGDPPSAIINLQTS</sequence>
<gene>
    <name evidence="1" type="ORF">KDH_31940</name>
</gene>
<accession>A0ABQ6FSU0</accession>
<evidence type="ECO:0008006" key="3">
    <source>
        <dbReference type="Google" id="ProtNLM"/>
    </source>
</evidence>
<reference evidence="1 2" key="1">
    <citation type="submission" date="2023-02" db="EMBL/GenBank/DDBJ databases">
        <title>Dictyobacter halimunensis sp. nov., a new member of the class Ktedonobacteria from forest soil in a geothermal area.</title>
        <authorList>
            <person name="Rachmania M.K."/>
            <person name="Ningsih F."/>
            <person name="Sakai Y."/>
            <person name="Yabe S."/>
            <person name="Yokota A."/>
            <person name="Sjamsuridzal W."/>
        </authorList>
    </citation>
    <scope>NUCLEOTIDE SEQUENCE [LARGE SCALE GENOMIC DNA]</scope>
    <source>
        <strain evidence="1 2">S3.2.2.5</strain>
    </source>
</reference>
<organism evidence="1 2">
    <name type="scientific">Dictyobacter halimunensis</name>
    <dbReference type="NCBI Taxonomy" id="3026934"/>
    <lineage>
        <taxon>Bacteria</taxon>
        <taxon>Bacillati</taxon>
        <taxon>Chloroflexota</taxon>
        <taxon>Ktedonobacteria</taxon>
        <taxon>Ktedonobacterales</taxon>
        <taxon>Dictyobacteraceae</taxon>
        <taxon>Dictyobacter</taxon>
    </lineage>
</organism>
<proteinExistence type="predicted"/>
<dbReference type="Proteomes" id="UP001344906">
    <property type="component" value="Unassembled WGS sequence"/>
</dbReference>
<evidence type="ECO:0000313" key="2">
    <source>
        <dbReference type="Proteomes" id="UP001344906"/>
    </source>
</evidence>
<keyword evidence="2" id="KW-1185">Reference proteome</keyword>